<feature type="transmembrane region" description="Helical" evidence="5">
    <location>
        <begin position="25"/>
        <end position="46"/>
    </location>
</feature>
<feature type="transmembrane region" description="Helical" evidence="5">
    <location>
        <begin position="217"/>
        <end position="243"/>
    </location>
</feature>
<keyword evidence="8" id="KW-1185">Reference proteome</keyword>
<evidence type="ECO:0000256" key="1">
    <source>
        <dbReference type="ARBA" id="ARBA00004141"/>
    </source>
</evidence>
<feature type="domain" description="ABC-2 type transporter transmembrane" evidence="6">
    <location>
        <begin position="29"/>
        <end position="360"/>
    </location>
</feature>
<evidence type="ECO:0000256" key="2">
    <source>
        <dbReference type="ARBA" id="ARBA00022692"/>
    </source>
</evidence>
<feature type="transmembrane region" description="Helical" evidence="5">
    <location>
        <begin position="167"/>
        <end position="188"/>
    </location>
</feature>
<keyword evidence="4 5" id="KW-0472">Membrane</keyword>
<dbReference type="KEGG" id="asx:CDL62_12150"/>
<organism evidence="7 8">
    <name type="scientific">Alkalitalea saponilacus</name>
    <dbReference type="NCBI Taxonomy" id="889453"/>
    <lineage>
        <taxon>Bacteria</taxon>
        <taxon>Pseudomonadati</taxon>
        <taxon>Bacteroidota</taxon>
        <taxon>Bacteroidia</taxon>
        <taxon>Marinilabiliales</taxon>
        <taxon>Marinilabiliaceae</taxon>
        <taxon>Alkalitalea</taxon>
    </lineage>
</organism>
<evidence type="ECO:0000313" key="8">
    <source>
        <dbReference type="Proteomes" id="UP000191055"/>
    </source>
</evidence>
<dbReference type="AlphaFoldDB" id="A0A1T5CEV8"/>
<feature type="transmembrane region" description="Helical" evidence="5">
    <location>
        <begin position="321"/>
        <end position="339"/>
    </location>
</feature>
<keyword evidence="2 5" id="KW-0812">Transmembrane</keyword>
<evidence type="ECO:0000256" key="5">
    <source>
        <dbReference type="SAM" id="Phobius"/>
    </source>
</evidence>
<evidence type="ECO:0000256" key="4">
    <source>
        <dbReference type="ARBA" id="ARBA00023136"/>
    </source>
</evidence>
<dbReference type="Proteomes" id="UP000191055">
    <property type="component" value="Unassembled WGS sequence"/>
</dbReference>
<comment type="subcellular location">
    <subcellularLocation>
        <location evidence="1">Membrane</location>
        <topology evidence="1">Multi-pass membrane protein</topology>
    </subcellularLocation>
</comment>
<dbReference type="Pfam" id="PF12698">
    <property type="entry name" value="ABC2_membrane_3"/>
    <property type="match status" value="1"/>
</dbReference>
<keyword evidence="3 5" id="KW-1133">Transmembrane helix</keyword>
<feature type="transmembrane region" description="Helical" evidence="5">
    <location>
        <begin position="296"/>
        <end position="314"/>
    </location>
</feature>
<evidence type="ECO:0000259" key="6">
    <source>
        <dbReference type="Pfam" id="PF12698"/>
    </source>
</evidence>
<feature type="transmembrane region" description="Helical" evidence="5">
    <location>
        <begin position="255"/>
        <end position="276"/>
    </location>
</feature>
<reference evidence="7 8" key="1">
    <citation type="submission" date="2017-02" db="EMBL/GenBank/DDBJ databases">
        <authorList>
            <person name="Peterson S.W."/>
        </authorList>
    </citation>
    <scope>NUCLEOTIDE SEQUENCE [LARGE SCALE GENOMIC DNA]</scope>
    <source>
        <strain evidence="7 8">DSM 24412</strain>
    </source>
</reference>
<protein>
    <submittedName>
        <fullName evidence="7">ABC-2 type transport system permease protein</fullName>
    </submittedName>
</protein>
<dbReference type="STRING" id="889453.SAMN03080601_00783"/>
<dbReference type="GO" id="GO:0016020">
    <property type="term" value="C:membrane"/>
    <property type="evidence" value="ECO:0007669"/>
    <property type="project" value="UniProtKB-SubCell"/>
</dbReference>
<accession>A0A1T5CEV8</accession>
<dbReference type="InterPro" id="IPR013525">
    <property type="entry name" value="ABC2_TM"/>
</dbReference>
<evidence type="ECO:0000313" key="7">
    <source>
        <dbReference type="EMBL" id="SKB57630.1"/>
    </source>
</evidence>
<gene>
    <name evidence="7" type="ORF">SAMN03080601_00783</name>
</gene>
<dbReference type="OrthoDB" id="9768837at2"/>
<name>A0A1T5CEV8_9BACT</name>
<proteinExistence type="predicted"/>
<dbReference type="GO" id="GO:0140359">
    <property type="term" value="F:ABC-type transporter activity"/>
    <property type="evidence" value="ECO:0007669"/>
    <property type="project" value="InterPro"/>
</dbReference>
<dbReference type="EMBL" id="FUYV01000003">
    <property type="protein sequence ID" value="SKB57630.1"/>
    <property type="molecule type" value="Genomic_DNA"/>
</dbReference>
<feature type="transmembrane region" description="Helical" evidence="5">
    <location>
        <begin position="345"/>
        <end position="363"/>
    </location>
</feature>
<evidence type="ECO:0000256" key="3">
    <source>
        <dbReference type="ARBA" id="ARBA00022989"/>
    </source>
</evidence>
<sequence>MNYWLQLKTVMLWEYHRFFKIKNELIGIVIMLVFFVIGFFGSSYAFKASQDKSPIHVAEGVDGELIELLSENFDVTILDDREQETFIAELPERKSGSLLTQEGATFEVHSWRNSGRIKELQSYLDEYRSGLAMREIDLPKESLQYVLKPATVKEVYYFTAGSRERRIMAIFFSGMMVMAVFISFAYQFTAITGEKQLRITEQIVSAIRPQVWMDGKILGITLTGFSSILIYTIISILGGIIYFQITGSPLSSVLAYLHLPSILLFLSFTVVGVLLWNSVLAAIASIITDPNNSVKSSLMILPSLFVGASFLLLLNPDNHVAVFLSWFPLFSASAMPMRFVVTDVAWWELMGSFIFLALAFYFIRKLAARIFHVSILINGNEPTWKDVFRMLKESK</sequence>
<dbReference type="RefSeq" id="WP_079556574.1">
    <property type="nucleotide sequence ID" value="NZ_CP021904.1"/>
</dbReference>